<reference evidence="2 3" key="1">
    <citation type="submission" date="2020-03" db="EMBL/GenBank/DDBJ databases">
        <title>Genomic Encyclopedia of Type Strains, Phase IV (KMG-IV): sequencing the most valuable type-strain genomes for metagenomic binning, comparative biology and taxonomic classification.</title>
        <authorList>
            <person name="Goeker M."/>
        </authorList>
    </citation>
    <scope>NUCLEOTIDE SEQUENCE [LARGE SCALE GENOMIC DNA]</scope>
    <source>
        <strain evidence="2 3">DSM 105096</strain>
    </source>
</reference>
<dbReference type="Gene3D" id="3.90.1340.10">
    <property type="entry name" value="Phage tail collar domain"/>
    <property type="match status" value="2"/>
</dbReference>
<protein>
    <submittedName>
        <fullName evidence="2">Microcystin-dependent protein</fullName>
    </submittedName>
</protein>
<proteinExistence type="predicted"/>
<evidence type="ECO:0000313" key="3">
    <source>
        <dbReference type="Proteomes" id="UP000770785"/>
    </source>
</evidence>
<feature type="domain" description="Phage tail collar" evidence="1">
    <location>
        <begin position="6"/>
        <end position="60"/>
    </location>
</feature>
<dbReference type="RefSeq" id="WP_168037610.1">
    <property type="nucleotide sequence ID" value="NZ_JAATJH010000003.1"/>
</dbReference>
<dbReference type="EMBL" id="JAATJH010000003">
    <property type="protein sequence ID" value="NJC26852.1"/>
    <property type="molecule type" value="Genomic_DNA"/>
</dbReference>
<accession>A0ABX0XDL6</accession>
<evidence type="ECO:0000313" key="2">
    <source>
        <dbReference type="EMBL" id="NJC26852.1"/>
    </source>
</evidence>
<name>A0ABX0XDL6_9BACT</name>
<dbReference type="InterPro" id="IPR037053">
    <property type="entry name" value="Phage_tail_collar_dom_sf"/>
</dbReference>
<organism evidence="2 3">
    <name type="scientific">Neolewinella antarctica</name>
    <dbReference type="NCBI Taxonomy" id="442734"/>
    <lineage>
        <taxon>Bacteria</taxon>
        <taxon>Pseudomonadati</taxon>
        <taxon>Bacteroidota</taxon>
        <taxon>Saprospiria</taxon>
        <taxon>Saprospirales</taxon>
        <taxon>Lewinellaceae</taxon>
        <taxon>Neolewinella</taxon>
    </lineage>
</organism>
<dbReference type="SUPFAM" id="SSF88874">
    <property type="entry name" value="Receptor-binding domain of short tail fibre protein gp12"/>
    <property type="match status" value="2"/>
</dbReference>
<evidence type="ECO:0000259" key="1">
    <source>
        <dbReference type="Pfam" id="PF07484"/>
    </source>
</evidence>
<feature type="domain" description="Phage tail collar" evidence="1">
    <location>
        <begin position="198"/>
        <end position="251"/>
    </location>
</feature>
<dbReference type="Pfam" id="PF07484">
    <property type="entry name" value="Collar"/>
    <property type="match status" value="2"/>
</dbReference>
<sequence>MSITTGEILLVAFNYAPRDFALCQGQLLSISGNTQLFSLLGTTFGGDGRTTFALPDLSGRGPVSRGGNFGGRTTELGDAYGTGTASLNGQLPQHTHGGEVVLGSPAANLSSGKDAYLSTKPAGELYTKSTVGAGLNATSVRSDRTGVENLQPFQFSSQEPSLALNYCIALSGTHPTTEPEPDVETSEIKLDDVTTYIGTVQFFANNFVPRGYLPCAGQLLAVSNYQTLFQLIGTLYGSDGPNTFALPDLRGCYPLGASGTEAAKGRPLASREGQPTFTMTADHLPAHSHAGTMLLGGGRNVLPTADDNYLDGSSLPGVYRPEAGQEVLGASGSVTMDTAGGGQPFSLQSPYLGLTAAIAVSGEYPPHN</sequence>
<dbReference type="Proteomes" id="UP000770785">
    <property type="component" value="Unassembled WGS sequence"/>
</dbReference>
<comment type="caution">
    <text evidence="2">The sequence shown here is derived from an EMBL/GenBank/DDBJ whole genome shotgun (WGS) entry which is preliminary data.</text>
</comment>
<gene>
    <name evidence="2" type="ORF">GGR27_002362</name>
</gene>
<dbReference type="InterPro" id="IPR011083">
    <property type="entry name" value="Phage_tail_collar_dom"/>
</dbReference>
<keyword evidence="3" id="KW-1185">Reference proteome</keyword>